<dbReference type="EMBL" id="MH460880">
    <property type="protein sequence ID" value="AXH01840.1"/>
    <property type="molecule type" value="Genomic_DNA"/>
</dbReference>
<comment type="subcellular location">
    <subcellularLocation>
        <location evidence="1">Virion</location>
    </subcellularLocation>
</comment>
<evidence type="ECO:0000256" key="3">
    <source>
        <dbReference type="ARBA" id="ARBA00023219"/>
    </source>
</evidence>
<evidence type="ECO:0000256" key="1">
    <source>
        <dbReference type="ARBA" id="ARBA00004328"/>
    </source>
</evidence>
<proteinExistence type="predicted"/>
<reference evidence="5" key="1">
    <citation type="submission" date="2018-06" db="EMBL/GenBank/DDBJ databases">
        <title>SME-4 producing Serratia marcescens from Argentina and comparison with genomes of other SME-producers.</title>
        <authorList>
            <person name="Dabos L."/>
            <person name="Patino Navarrete R."/>
            <person name="Naas T."/>
        </authorList>
    </citation>
    <scope>NUCLEOTIDE SEQUENCE</scope>
    <source>
        <strain evidence="5">CHE4</strain>
    </source>
</reference>
<dbReference type="AlphaFoldDB" id="A0A345IPR8"/>
<evidence type="ECO:0000313" key="5">
    <source>
        <dbReference type="EMBL" id="AXH01840.1"/>
    </source>
</evidence>
<dbReference type="Pfam" id="PF12236">
    <property type="entry name" value="Head-tail_con"/>
    <property type="match status" value="1"/>
</dbReference>
<accession>A0A345IPR8</accession>
<keyword evidence="2" id="KW-1188">Viral release from host cell</keyword>
<dbReference type="RefSeq" id="WP_122019379.1">
    <property type="nucleotide sequence ID" value="NZ_NTFM01000009.1"/>
</dbReference>
<evidence type="ECO:0000256" key="2">
    <source>
        <dbReference type="ARBA" id="ARBA00022612"/>
    </source>
</evidence>
<feature type="region of interest" description="Disordered" evidence="4">
    <location>
        <begin position="506"/>
        <end position="525"/>
    </location>
</feature>
<sequence>MAEQESRKQFLEKQLSQLVTARTSYDSHWKELSDFILPNCGRFLTTDAGRNKRNTKVVDPTGGLASRTLESGMLSGITSPTRPWFSLSTPDKQLMDSWPVKMWLSQVVELMNDVMNKSNWYQSLTVLYRYLGTFATGAISILEDEEDVIRTHVLPIGSYYISNSDRLQVDTVFRKFSMTCRQLVTKFGKENVSDAVASAWDTGSFETWFEVVHAVLPNNNRDTGKLNAKNKRFSSIYYEPGGSGDKLLSESGFDEMPILVPRWDINGEDAYGSSCPGILALGGVKALQLQQKRKDQAIDKLVNPPMMAPSSMKNERLSLLPGDVSYYNGAGDTAGFKPVYEINPRIQELLGSIQDGRQLVNECYFVPLFNMFSNINTRSMPIEAVNEMRDEKMLQIGPVLDRLNDELLDPAIDRIFNIMMRRGMLPPPPDELQGQPLRVEYTSVMAQAQKSVGIGSIERFVGFIGNMAKAGFQQAADKLDVDQAIDEYGDMLGVPTTITKSDEQVQAEREQRAQQQQAAQSLQMGAGAADIAKTLSQSGTADPNLLTSIQQAMQQGQGAQQ</sequence>
<protein>
    <submittedName>
        <fullName evidence="5">Putative tail protein</fullName>
    </submittedName>
</protein>
<name>A0A345IPR8_SERMA</name>
<dbReference type="InterPro" id="IPR020991">
    <property type="entry name" value="Connector_podovirus"/>
</dbReference>
<feature type="compositionally biased region" description="Low complexity" evidence="4">
    <location>
        <begin position="513"/>
        <end position="525"/>
    </location>
</feature>
<evidence type="ECO:0000256" key="4">
    <source>
        <dbReference type="SAM" id="MobiDB-lite"/>
    </source>
</evidence>
<organism evidence="5">
    <name type="scientific">Serratia marcescens</name>
    <dbReference type="NCBI Taxonomy" id="615"/>
    <lineage>
        <taxon>Bacteria</taxon>
        <taxon>Pseudomonadati</taxon>
        <taxon>Pseudomonadota</taxon>
        <taxon>Gammaproteobacteria</taxon>
        <taxon>Enterobacterales</taxon>
        <taxon>Yersiniaceae</taxon>
        <taxon>Serratia</taxon>
    </lineage>
</organism>
<keyword evidence="3" id="KW-0231">Viral genome packaging</keyword>